<keyword evidence="4" id="KW-1185">Reference proteome</keyword>
<feature type="domain" description="DUF2062" evidence="2">
    <location>
        <begin position="39"/>
        <end position="176"/>
    </location>
</feature>
<keyword evidence="1" id="KW-0812">Transmembrane</keyword>
<feature type="transmembrane region" description="Helical" evidence="1">
    <location>
        <begin position="58"/>
        <end position="75"/>
    </location>
</feature>
<feature type="transmembrane region" description="Helical" evidence="1">
    <location>
        <begin position="145"/>
        <end position="171"/>
    </location>
</feature>
<keyword evidence="1" id="KW-0472">Membrane</keyword>
<evidence type="ECO:0000259" key="2">
    <source>
        <dbReference type="Pfam" id="PF09835"/>
    </source>
</evidence>
<dbReference type="PANTHER" id="PTHR40547:SF1">
    <property type="entry name" value="SLL0298 PROTEIN"/>
    <property type="match status" value="1"/>
</dbReference>
<dbReference type="OrthoDB" id="9794343at2"/>
<dbReference type="AlphaFoldDB" id="A0A5R8XZG2"/>
<name>A0A5R8XZG2_9BACT</name>
<dbReference type="PANTHER" id="PTHR40547">
    <property type="entry name" value="SLL0298 PROTEIN"/>
    <property type="match status" value="1"/>
</dbReference>
<evidence type="ECO:0000256" key="1">
    <source>
        <dbReference type="SAM" id="Phobius"/>
    </source>
</evidence>
<proteinExistence type="predicted"/>
<protein>
    <submittedName>
        <fullName evidence="3">DUF2062 domain-containing protein</fullName>
    </submittedName>
</protein>
<keyword evidence="1" id="KW-1133">Transmembrane helix</keyword>
<sequence>MPILDKISRFIYKRVFLPKKRLKKFLPSHEKIKEQRFLKIFGKLLDNKDLWSLSRKKVLGGVFIGIFVACLPMPLQMVLSTLLAIIFSVNLPLSFALIFISNPITMPPLFYFEYQIGKLLINPQNPVKFEFDSMYDNFGDIALCLWSGAIVVGIFSSVVCVVVVNFLWIYTVKKNRKNSFK</sequence>
<gene>
    <name evidence="3" type="ORF">FDK22_09935</name>
</gene>
<dbReference type="InterPro" id="IPR018639">
    <property type="entry name" value="DUF2062"/>
</dbReference>
<reference evidence="3 4" key="1">
    <citation type="submission" date="2019-05" db="EMBL/GenBank/DDBJ databases">
        <title>Arcobacter sp. nov., isolated from sea sediment.</title>
        <authorList>
            <person name="Kim W."/>
        </authorList>
    </citation>
    <scope>NUCLEOTIDE SEQUENCE [LARGE SCALE GENOMIC DNA]</scope>
    <source>
        <strain evidence="3 4">CAU 1517</strain>
    </source>
</reference>
<feature type="transmembrane region" description="Helical" evidence="1">
    <location>
        <begin position="82"/>
        <end position="101"/>
    </location>
</feature>
<comment type="caution">
    <text evidence="3">The sequence shown here is derived from an EMBL/GenBank/DDBJ whole genome shotgun (WGS) entry which is preliminary data.</text>
</comment>
<dbReference type="Proteomes" id="UP000308901">
    <property type="component" value="Unassembled WGS sequence"/>
</dbReference>
<organism evidence="3 4">
    <name type="scientific">Arcobacter arenosus</name>
    <dbReference type="NCBI Taxonomy" id="2576037"/>
    <lineage>
        <taxon>Bacteria</taxon>
        <taxon>Pseudomonadati</taxon>
        <taxon>Campylobacterota</taxon>
        <taxon>Epsilonproteobacteria</taxon>
        <taxon>Campylobacterales</taxon>
        <taxon>Arcobacteraceae</taxon>
        <taxon>Arcobacter</taxon>
    </lineage>
</organism>
<dbReference type="EMBL" id="VANU01000004">
    <property type="protein sequence ID" value="TLP37629.1"/>
    <property type="molecule type" value="Genomic_DNA"/>
</dbReference>
<evidence type="ECO:0000313" key="4">
    <source>
        <dbReference type="Proteomes" id="UP000308901"/>
    </source>
</evidence>
<evidence type="ECO:0000313" key="3">
    <source>
        <dbReference type="EMBL" id="TLP37629.1"/>
    </source>
</evidence>
<accession>A0A5R8XZG2</accession>
<dbReference type="Pfam" id="PF09835">
    <property type="entry name" value="DUF2062"/>
    <property type="match status" value="1"/>
</dbReference>